<comment type="subcellular location">
    <subcellularLocation>
        <location evidence="1">Nucleus</location>
    </subcellularLocation>
</comment>
<dbReference type="Pfam" id="PF00172">
    <property type="entry name" value="Zn_clus"/>
    <property type="match status" value="1"/>
</dbReference>
<gene>
    <name evidence="4" type="ORF">UTRI_05947</name>
</gene>
<dbReference type="InterPro" id="IPR050613">
    <property type="entry name" value="Sec_Metabolite_Reg"/>
</dbReference>
<dbReference type="PROSITE" id="PS50048">
    <property type="entry name" value="ZN2_CY6_FUNGAL_2"/>
    <property type="match status" value="1"/>
</dbReference>
<dbReference type="PANTHER" id="PTHR31001:SF40">
    <property type="entry name" value="ZN(II)2CYS6 TRANSCRIPTION FACTOR (EUROFUNG)"/>
    <property type="match status" value="1"/>
</dbReference>
<proteinExistence type="predicted"/>
<accession>A0A5C3EHS6</accession>
<dbReference type="EMBL" id="OOIN01000031">
    <property type="protein sequence ID" value="SPO30108.1"/>
    <property type="molecule type" value="Genomic_DNA"/>
</dbReference>
<dbReference type="Gene3D" id="4.10.240.10">
    <property type="entry name" value="Zn(2)-C6 fungal-type DNA-binding domain"/>
    <property type="match status" value="1"/>
</dbReference>
<sequence length="783" mass="87052">MSSLYHPHPSEDDLPANKRRKVNTCLQCKARKVKCDKVRPLCGPCQRRRVPADRCVFADEADPETLQHYLGPDYLAQEGYDVSEIAPPASTSEAGLLGLQDPQAQAVLDRITREMRQGEVAANGADFATAGILGADPINANGATNPAEPVVDPSLTGSLLSSSGAGANGNGASKSSDAIGSLESASLFPFASEPTHERTKLILGLLPNDHVVNVLLDSLRTFESKSPLGISWRLIRIQLINLRGDISDWRTGQVEEPDVDLSFLALLFELMVSAIDCKPVEEVISEGIALTPEQVPEMTDRWHATCQTLLAMSNFVHEPNLNTVCTEFLFYLYDLRRGRFRTALHHLQSSFQSARAICMHQLSSAEDDAARWQSTAESDDVTIRTGAVTAMRKAHFQGGEVFAISEEQSILDSIRNQSAIRRRELLQTNIPDRTHLVREAARMLWVSLTWHLELVTPPSPLGDPIDDSSWTTKLGSIDEAHLSDGEASHLPTGPTLSSISTHFFQFLAASTDFLLQHKRRQQTQQANQASVGAELLGMISDWNGLAETHLARMREQVGAGRAMLNHFSLLIHHWTRIRLLRPYLGQLEEKASLSASRETLIHSCREALLQVQKIVATSDVDLSIFQPVVSSVKVDATLILALHLLVRAGYNDSNTTQEWAEVRKLLKTSLLLMWTHSAEARQHRLGGFKPWRKQTRQLAEEILLAAFERKKVALEEQPRIKNEDGEFPPKQGLDEEDRLDQTLGGLPEDTPLRVYRDQLLGTEEPAYRLPLFFDVLDGYLRSL</sequence>
<dbReference type="CDD" id="cd00067">
    <property type="entry name" value="GAL4"/>
    <property type="match status" value="1"/>
</dbReference>
<evidence type="ECO:0000256" key="2">
    <source>
        <dbReference type="ARBA" id="ARBA00023242"/>
    </source>
</evidence>
<evidence type="ECO:0000259" key="3">
    <source>
        <dbReference type="PROSITE" id="PS50048"/>
    </source>
</evidence>
<dbReference type="GO" id="GO:0008270">
    <property type="term" value="F:zinc ion binding"/>
    <property type="evidence" value="ECO:0007669"/>
    <property type="project" value="InterPro"/>
</dbReference>
<dbReference type="OrthoDB" id="3362851at2759"/>
<dbReference type="InterPro" id="IPR001138">
    <property type="entry name" value="Zn2Cys6_DnaBD"/>
</dbReference>
<evidence type="ECO:0000313" key="5">
    <source>
        <dbReference type="Proteomes" id="UP000324022"/>
    </source>
</evidence>
<dbReference type="SUPFAM" id="SSF57701">
    <property type="entry name" value="Zn2/Cys6 DNA-binding domain"/>
    <property type="match status" value="1"/>
</dbReference>
<dbReference type="GO" id="GO:0005634">
    <property type="term" value="C:nucleus"/>
    <property type="evidence" value="ECO:0007669"/>
    <property type="project" value="UniProtKB-SubCell"/>
</dbReference>
<dbReference type="InterPro" id="IPR036864">
    <property type="entry name" value="Zn2-C6_fun-type_DNA-bd_sf"/>
</dbReference>
<keyword evidence="5" id="KW-1185">Reference proteome</keyword>
<dbReference type="GO" id="GO:0000981">
    <property type="term" value="F:DNA-binding transcription factor activity, RNA polymerase II-specific"/>
    <property type="evidence" value="ECO:0007669"/>
    <property type="project" value="InterPro"/>
</dbReference>
<dbReference type="PANTHER" id="PTHR31001">
    <property type="entry name" value="UNCHARACTERIZED TRANSCRIPTIONAL REGULATORY PROTEIN"/>
    <property type="match status" value="1"/>
</dbReference>
<keyword evidence="2" id="KW-0539">Nucleus</keyword>
<organism evidence="4 5">
    <name type="scientific">Ustilago trichophora</name>
    <dbReference type="NCBI Taxonomy" id="86804"/>
    <lineage>
        <taxon>Eukaryota</taxon>
        <taxon>Fungi</taxon>
        <taxon>Dikarya</taxon>
        <taxon>Basidiomycota</taxon>
        <taxon>Ustilaginomycotina</taxon>
        <taxon>Ustilaginomycetes</taxon>
        <taxon>Ustilaginales</taxon>
        <taxon>Ustilaginaceae</taxon>
        <taxon>Ustilago</taxon>
    </lineage>
</organism>
<dbReference type="Proteomes" id="UP000324022">
    <property type="component" value="Unassembled WGS sequence"/>
</dbReference>
<protein>
    <recommendedName>
        <fullName evidence="3">Zn(2)-C6 fungal-type domain-containing protein</fullName>
    </recommendedName>
</protein>
<evidence type="ECO:0000256" key="1">
    <source>
        <dbReference type="ARBA" id="ARBA00004123"/>
    </source>
</evidence>
<feature type="domain" description="Zn(2)-C6 fungal-type" evidence="3">
    <location>
        <begin position="24"/>
        <end position="57"/>
    </location>
</feature>
<dbReference type="AlphaFoldDB" id="A0A5C3EHS6"/>
<dbReference type="CDD" id="cd12148">
    <property type="entry name" value="fungal_TF_MHR"/>
    <property type="match status" value="1"/>
</dbReference>
<dbReference type="SMART" id="SM00066">
    <property type="entry name" value="GAL4"/>
    <property type="match status" value="1"/>
</dbReference>
<evidence type="ECO:0000313" key="4">
    <source>
        <dbReference type="EMBL" id="SPO30108.1"/>
    </source>
</evidence>
<reference evidence="4 5" key="1">
    <citation type="submission" date="2018-03" db="EMBL/GenBank/DDBJ databases">
        <authorList>
            <person name="Guldener U."/>
        </authorList>
    </citation>
    <scope>NUCLEOTIDE SEQUENCE [LARGE SCALE GENOMIC DNA]</scope>
    <source>
        <strain evidence="4 5">NBRC100155</strain>
    </source>
</reference>
<name>A0A5C3EHS6_9BASI</name>